<proteinExistence type="predicted"/>
<protein>
    <submittedName>
        <fullName evidence="2">Stage II sporulation protein SpoIID</fullName>
    </submittedName>
</protein>
<dbReference type="InterPro" id="IPR013693">
    <property type="entry name" value="SpoIID/LytB_N"/>
</dbReference>
<dbReference type="InterPro" id="IPR013486">
    <property type="entry name" value="SpoIID/LytB"/>
</dbReference>
<dbReference type="GO" id="GO:0030435">
    <property type="term" value="P:sporulation resulting in formation of a cellular spore"/>
    <property type="evidence" value="ECO:0007669"/>
    <property type="project" value="InterPro"/>
</dbReference>
<comment type="caution">
    <text evidence="2">The sequence shown here is derived from an EMBL/GenBank/DDBJ whole genome shotgun (WGS) entry which is preliminary data.</text>
</comment>
<dbReference type="PANTHER" id="PTHR30032">
    <property type="entry name" value="N-ACETYLMURAMOYL-L-ALANINE AMIDASE-RELATED"/>
    <property type="match status" value="1"/>
</dbReference>
<dbReference type="PANTHER" id="PTHR30032:SF4">
    <property type="entry name" value="AMIDASE ENHANCER"/>
    <property type="match status" value="1"/>
</dbReference>
<organism evidence="2 3">
    <name type="scientific">Paenibacillus sambharensis</name>
    <dbReference type="NCBI Taxonomy" id="1803190"/>
    <lineage>
        <taxon>Bacteria</taxon>
        <taxon>Bacillati</taxon>
        <taxon>Bacillota</taxon>
        <taxon>Bacilli</taxon>
        <taxon>Bacillales</taxon>
        <taxon>Paenibacillaceae</taxon>
        <taxon>Paenibacillus</taxon>
    </lineage>
</organism>
<accession>A0A2W1L5M4</accession>
<dbReference type="Proteomes" id="UP000249522">
    <property type="component" value="Unassembled WGS sequence"/>
</dbReference>
<feature type="domain" description="Sporulation stage II protein D amidase enhancer LytB N-terminal" evidence="1">
    <location>
        <begin position="305"/>
        <end position="392"/>
    </location>
</feature>
<evidence type="ECO:0000313" key="3">
    <source>
        <dbReference type="Proteomes" id="UP000249522"/>
    </source>
</evidence>
<name>A0A2W1L5M4_9BACL</name>
<dbReference type="EMBL" id="QKRB01000054">
    <property type="protein sequence ID" value="PZD94233.1"/>
    <property type="molecule type" value="Genomic_DNA"/>
</dbReference>
<gene>
    <name evidence="2" type="ORF">DNH61_19525</name>
</gene>
<dbReference type="OrthoDB" id="9794671at2"/>
<sequence>MVLTVALAGTVAYRVPVQAAVPALDNIRVAIFMELPGKYTLNTPSATLSGAAGLDIGFREPGGTVAVMQTAANEQTQFMLDDYKVRVAETTDLAVAAAAYKRLQTSSGSGMIQSLPKNGKIVYQVLEGSYTTAALAQAALEKWSKDTALSGAAGAGMLVTGPHRLEAGSFGTLAEAREAAQAFGAAGIDAFPAVKPPSAADGQASYSVLVGAAASETGLDAVKTAAAKITAYGSLNLFDPTAGAYLRIVNDHTISQSAKAGVSFALPQEGTKVWVSAAGGPGGVKLTERYNRTYRGAFEISGFNKRLAVINELPFEQYLYSVVGGEMPASWPAESLKAQAVAARTYALYQGFGFKIAHVVDSVLSQAYGGIGYEKEQTIAAVDATKGEVMLHKGKLIEALFSSSAGGATADAAEIWGNPVAYLTSVPSSDEVSEKGLYNWYRVALPDSRTGYIREDLLAPTGSKTLTGLDVMSVKTDGAAVRPIPLVQSSVEPVTRLNTGTRVAVLEKAVQSNEMSWVRGPFSPEALLKSMSGKSATAVAGPVTTLEVGKRGVSGRVTELLVNGRKLDVKTPDTLRSALGGLPSTRFQVDETGRYAILGGSGAARQKPDNSAVYAIGADGKPVKLDDPGLYIMSGKGTVRAATKDPSFRFTGTGYGHGVGLSQWGARSLADAGYDYQYILKYYYNNVTISKDGR</sequence>
<dbReference type="NCBIfam" id="TIGR02669">
    <property type="entry name" value="SpoIID_LytB"/>
    <property type="match status" value="1"/>
</dbReference>
<keyword evidence="3" id="KW-1185">Reference proteome</keyword>
<dbReference type="GO" id="GO:0030288">
    <property type="term" value="C:outer membrane-bounded periplasmic space"/>
    <property type="evidence" value="ECO:0007669"/>
    <property type="project" value="TreeGrafter"/>
</dbReference>
<evidence type="ECO:0000313" key="2">
    <source>
        <dbReference type="EMBL" id="PZD94233.1"/>
    </source>
</evidence>
<dbReference type="Pfam" id="PF08486">
    <property type="entry name" value="SpoIID"/>
    <property type="match status" value="1"/>
</dbReference>
<dbReference type="AlphaFoldDB" id="A0A2W1L5M4"/>
<evidence type="ECO:0000259" key="1">
    <source>
        <dbReference type="Pfam" id="PF08486"/>
    </source>
</evidence>
<dbReference type="InterPro" id="IPR051922">
    <property type="entry name" value="Bact_Sporulation_Assoc"/>
</dbReference>
<reference evidence="2 3" key="1">
    <citation type="submission" date="2018-06" db="EMBL/GenBank/DDBJ databases">
        <title>Paenibacillus imtechensis sp. nov.</title>
        <authorList>
            <person name="Pinnaka A.K."/>
            <person name="Singh H."/>
            <person name="Kaur M."/>
        </authorList>
    </citation>
    <scope>NUCLEOTIDE SEQUENCE [LARGE SCALE GENOMIC DNA]</scope>
    <source>
        <strain evidence="2 3">SMB1</strain>
    </source>
</reference>